<accession>A0A803L9V3</accession>
<dbReference type="Proteomes" id="UP000596660">
    <property type="component" value="Unplaced"/>
</dbReference>
<dbReference type="GO" id="GO:0008422">
    <property type="term" value="F:beta-glucosidase activity"/>
    <property type="evidence" value="ECO:0007669"/>
    <property type="project" value="TreeGrafter"/>
</dbReference>
<dbReference type="OMA" id="CVISSKH"/>
<proteinExistence type="inferred from homology"/>
<dbReference type="PRINTS" id="PR00131">
    <property type="entry name" value="GLHYDRLASE1"/>
</dbReference>
<dbReference type="Pfam" id="PF00232">
    <property type="entry name" value="Glyco_hydro_1"/>
    <property type="match status" value="3"/>
</dbReference>
<comment type="similarity">
    <text evidence="1 2">Belongs to the glycosyl hydrolase 1 family.</text>
</comment>
<dbReference type="PANTHER" id="PTHR10353:SF29">
    <property type="entry name" value="BETA-GLUCOSIDASE 11"/>
    <property type="match status" value="1"/>
</dbReference>
<dbReference type="GO" id="GO:0005975">
    <property type="term" value="P:carbohydrate metabolic process"/>
    <property type="evidence" value="ECO:0007669"/>
    <property type="project" value="InterPro"/>
</dbReference>
<dbReference type="PANTHER" id="PTHR10353">
    <property type="entry name" value="GLYCOSYL HYDROLASE"/>
    <property type="match status" value="1"/>
</dbReference>
<dbReference type="SUPFAM" id="SSF51445">
    <property type="entry name" value="(Trans)glycosidases"/>
    <property type="match status" value="1"/>
</dbReference>
<dbReference type="AlphaFoldDB" id="A0A803L9V3"/>
<dbReference type="Gramene" id="AUR62008642-RA">
    <property type="protein sequence ID" value="AUR62008642-RA:cds"/>
    <property type="gene ID" value="AUR62008642"/>
</dbReference>
<organism evidence="3 4">
    <name type="scientific">Chenopodium quinoa</name>
    <name type="common">Quinoa</name>
    <dbReference type="NCBI Taxonomy" id="63459"/>
    <lineage>
        <taxon>Eukaryota</taxon>
        <taxon>Viridiplantae</taxon>
        <taxon>Streptophyta</taxon>
        <taxon>Embryophyta</taxon>
        <taxon>Tracheophyta</taxon>
        <taxon>Spermatophyta</taxon>
        <taxon>Magnoliopsida</taxon>
        <taxon>eudicotyledons</taxon>
        <taxon>Gunneridae</taxon>
        <taxon>Pentapetalae</taxon>
        <taxon>Caryophyllales</taxon>
        <taxon>Chenopodiaceae</taxon>
        <taxon>Chenopodioideae</taxon>
        <taxon>Atripliceae</taxon>
        <taxon>Chenopodium</taxon>
    </lineage>
</organism>
<dbReference type="Gene3D" id="3.20.20.80">
    <property type="entry name" value="Glycosidases"/>
    <property type="match status" value="2"/>
</dbReference>
<dbReference type="InterPro" id="IPR001360">
    <property type="entry name" value="Glyco_hydro_1"/>
</dbReference>
<dbReference type="InterPro" id="IPR017853">
    <property type="entry name" value="GH"/>
</dbReference>
<evidence type="ECO:0000256" key="1">
    <source>
        <dbReference type="ARBA" id="ARBA00010838"/>
    </source>
</evidence>
<keyword evidence="4" id="KW-1185">Reference proteome</keyword>
<name>A0A803L9V3_CHEQI</name>
<dbReference type="EnsemblPlants" id="AUR62008642-RA">
    <property type="protein sequence ID" value="AUR62008642-RA:cds"/>
    <property type="gene ID" value="AUR62008642"/>
</dbReference>
<reference evidence="3" key="2">
    <citation type="submission" date="2021-03" db="UniProtKB">
        <authorList>
            <consortium name="EnsemblPlants"/>
        </authorList>
    </citation>
    <scope>IDENTIFICATION</scope>
</reference>
<evidence type="ECO:0000313" key="3">
    <source>
        <dbReference type="EnsemblPlants" id="AUR62008642-RA:cds"/>
    </source>
</evidence>
<reference evidence="3" key="1">
    <citation type="journal article" date="2017" name="Nature">
        <title>The genome of Chenopodium quinoa.</title>
        <authorList>
            <person name="Jarvis D.E."/>
            <person name="Ho Y.S."/>
            <person name="Lightfoot D.J."/>
            <person name="Schmoeckel S.M."/>
            <person name="Li B."/>
            <person name="Borm T.J.A."/>
            <person name="Ohyanagi H."/>
            <person name="Mineta K."/>
            <person name="Michell C.T."/>
            <person name="Saber N."/>
            <person name="Kharbatia N.M."/>
            <person name="Rupper R.R."/>
            <person name="Sharp A.R."/>
            <person name="Dally N."/>
            <person name="Boughton B.A."/>
            <person name="Woo Y.H."/>
            <person name="Gao G."/>
            <person name="Schijlen E.G.W.M."/>
            <person name="Guo X."/>
            <person name="Momin A.A."/>
            <person name="Negrao S."/>
            <person name="Al-Babili S."/>
            <person name="Gehring C."/>
            <person name="Roessner U."/>
            <person name="Jung C."/>
            <person name="Murphy K."/>
            <person name="Arold S.T."/>
            <person name="Gojobori T."/>
            <person name="van der Linden C.G."/>
            <person name="van Loo E.N."/>
            <person name="Jellen E.N."/>
            <person name="Maughan P.J."/>
            <person name="Tester M."/>
        </authorList>
    </citation>
    <scope>NUCLEOTIDE SEQUENCE [LARGE SCALE GENOMIC DNA]</scope>
    <source>
        <strain evidence="3">cv. PI 614886</strain>
    </source>
</reference>
<protein>
    <submittedName>
        <fullName evidence="3">Uncharacterized protein</fullName>
    </submittedName>
</protein>
<sequence length="498" mass="56075">MLVVKLVVKVDPLWWMVRVNGGTCGGVDGQGGVVVWRVKVEGAAFEDGRKASIFDTFAHSGRFGDATADVAADQYHKYKEDVQLMVETGLDAYRFSISWSRLIPDGRGPVNPKGVEYYNNLINELVSHGIQPHVTLLHLDTPQALEDEYGGFIDQRIVYVLSFPHLCSNIFCCKASDIDAADCPNSDDFTAYADVCFREFGDRVQYWTTINEANIFVLGGYDTGDSPPGRCSPTNRSYCMKGNSSTEPYIVAHNVLLAHASTARLYKEKYKAKQHGLLGFSLYLFHYIPASNSTEDALAALRSYDFFIGLFMDPLTYGDYPEIVKKNAGNRLPTFTKNQSELVKGSFDFIGVNFYCVISSKHTKLKPEPRDYIADIAAEWICQLTYHNVSVNDPSRREYLQILIGAVLDAVRNGSNTKAYFVWSFVDLFELLFTYEKGFGLYYVDYDDPNRSRYPKLSQKWYAGYLRGENVTIDDEESQAENKLTIIGTAPNDEKFSS</sequence>
<evidence type="ECO:0000313" key="4">
    <source>
        <dbReference type="Proteomes" id="UP000596660"/>
    </source>
</evidence>
<evidence type="ECO:0000256" key="2">
    <source>
        <dbReference type="RuleBase" id="RU003690"/>
    </source>
</evidence>